<comment type="caution">
    <text evidence="2">The sequence shown here is derived from an EMBL/GenBank/DDBJ whole genome shotgun (WGS) entry which is preliminary data.</text>
</comment>
<dbReference type="Proteomes" id="UP000239724">
    <property type="component" value="Unassembled WGS sequence"/>
</dbReference>
<dbReference type="InterPro" id="IPR008621">
    <property type="entry name" value="Cbb3-typ_cyt_oxidase_comp"/>
</dbReference>
<keyword evidence="1" id="KW-0812">Transmembrane</keyword>
<keyword evidence="1" id="KW-0472">Membrane</keyword>
<reference evidence="2 3" key="1">
    <citation type="journal article" date="2018" name="Arch. Microbiol.">
        <title>New insights into the metabolic potential of the phototrophic purple bacterium Rhodopila globiformis DSM 161(T) from its draft genome sequence and evidence for a vanadium-dependent nitrogenase.</title>
        <authorList>
            <person name="Imhoff J.F."/>
            <person name="Rahn T."/>
            <person name="Kunzel S."/>
            <person name="Neulinger S.C."/>
        </authorList>
    </citation>
    <scope>NUCLEOTIDE SEQUENCE [LARGE SCALE GENOMIC DNA]</scope>
    <source>
        <strain evidence="2 3">DSM 161</strain>
    </source>
</reference>
<sequence length="47" mass="5478">MSILQWLGHYSVVPMTLVFVLIVAATYWPSRKRKVEEQGKIPFKDDV</sequence>
<dbReference type="AlphaFoldDB" id="A0A2S6MY78"/>
<gene>
    <name evidence="2" type="ORF">CCS01_27575</name>
</gene>
<evidence type="ECO:0000256" key="1">
    <source>
        <dbReference type="SAM" id="Phobius"/>
    </source>
</evidence>
<keyword evidence="1" id="KW-1133">Transmembrane helix</keyword>
<evidence type="ECO:0000313" key="3">
    <source>
        <dbReference type="Proteomes" id="UP000239724"/>
    </source>
</evidence>
<proteinExistence type="predicted"/>
<dbReference type="RefSeq" id="WP_104522041.1">
    <property type="nucleotide sequence ID" value="NZ_NHRY01000260.1"/>
</dbReference>
<keyword evidence="3" id="KW-1185">Reference proteome</keyword>
<dbReference type="Pfam" id="PF05545">
    <property type="entry name" value="FixQ"/>
    <property type="match status" value="1"/>
</dbReference>
<accession>A0A2S6MY78</accession>
<feature type="transmembrane region" description="Helical" evidence="1">
    <location>
        <begin position="6"/>
        <end position="28"/>
    </location>
</feature>
<evidence type="ECO:0000313" key="2">
    <source>
        <dbReference type="EMBL" id="PPQ27311.1"/>
    </source>
</evidence>
<organism evidence="2 3">
    <name type="scientific">Rhodopila globiformis</name>
    <name type="common">Rhodopseudomonas globiformis</name>
    <dbReference type="NCBI Taxonomy" id="1071"/>
    <lineage>
        <taxon>Bacteria</taxon>
        <taxon>Pseudomonadati</taxon>
        <taxon>Pseudomonadota</taxon>
        <taxon>Alphaproteobacteria</taxon>
        <taxon>Acetobacterales</taxon>
        <taxon>Acetobacteraceae</taxon>
        <taxon>Rhodopila</taxon>
    </lineage>
</organism>
<dbReference type="OrthoDB" id="7173870at2"/>
<evidence type="ECO:0008006" key="4">
    <source>
        <dbReference type="Google" id="ProtNLM"/>
    </source>
</evidence>
<protein>
    <recommendedName>
        <fullName evidence="4">CcoQ/FixQ family Cbb3-type cytochrome c oxidase assembly chaperone</fullName>
    </recommendedName>
</protein>
<name>A0A2S6MY78_RHOGL</name>
<dbReference type="EMBL" id="NHRY01000260">
    <property type="protein sequence ID" value="PPQ27311.1"/>
    <property type="molecule type" value="Genomic_DNA"/>
</dbReference>